<organism evidence="1 2">
    <name type="scientific">Cladophialophora psammophila CBS 110553</name>
    <dbReference type="NCBI Taxonomy" id="1182543"/>
    <lineage>
        <taxon>Eukaryota</taxon>
        <taxon>Fungi</taxon>
        <taxon>Dikarya</taxon>
        <taxon>Ascomycota</taxon>
        <taxon>Pezizomycotina</taxon>
        <taxon>Eurotiomycetes</taxon>
        <taxon>Chaetothyriomycetidae</taxon>
        <taxon>Chaetothyriales</taxon>
        <taxon>Herpotrichiellaceae</taxon>
        <taxon>Cladophialophora</taxon>
    </lineage>
</organism>
<sequence length="61" mass="6749">TDPYERCTIWASEYGHEKVVQTLLDRGADFNAQGGLYGNALQAASEGGHEKVVQLLRDKKL</sequence>
<dbReference type="STRING" id="1182543.W9VJS9"/>
<proteinExistence type="predicted"/>
<dbReference type="GeneID" id="19198152"/>
<dbReference type="OrthoDB" id="4160321at2759"/>
<dbReference type="Gene3D" id="1.25.40.20">
    <property type="entry name" value="Ankyrin repeat-containing domain"/>
    <property type="match status" value="1"/>
</dbReference>
<comment type="caution">
    <text evidence="1">The sequence shown here is derived from an EMBL/GenBank/DDBJ whole genome shotgun (WGS) entry which is preliminary data.</text>
</comment>
<feature type="non-terminal residue" evidence="1">
    <location>
        <position position="1"/>
    </location>
</feature>
<dbReference type="InterPro" id="IPR036770">
    <property type="entry name" value="Ankyrin_rpt-contain_sf"/>
</dbReference>
<keyword evidence="2" id="KW-1185">Reference proteome</keyword>
<dbReference type="RefSeq" id="XP_007752225.1">
    <property type="nucleotide sequence ID" value="XM_007754035.1"/>
</dbReference>
<dbReference type="SUPFAM" id="SSF48403">
    <property type="entry name" value="Ankyrin repeat"/>
    <property type="match status" value="1"/>
</dbReference>
<dbReference type="EMBL" id="AMGX01000082">
    <property type="protein sequence ID" value="EXJ53290.1"/>
    <property type="molecule type" value="Genomic_DNA"/>
</dbReference>
<accession>W9VJS9</accession>
<dbReference type="HOGENOM" id="CLU_000134_45_11_1"/>
<dbReference type="AlphaFoldDB" id="W9VJS9"/>
<name>W9VJS9_9EURO</name>
<dbReference type="Pfam" id="PF13637">
    <property type="entry name" value="Ank_4"/>
    <property type="match status" value="1"/>
</dbReference>
<protein>
    <submittedName>
        <fullName evidence="1">Uncharacterized protein</fullName>
    </submittedName>
</protein>
<evidence type="ECO:0000313" key="2">
    <source>
        <dbReference type="Proteomes" id="UP000019471"/>
    </source>
</evidence>
<dbReference type="Proteomes" id="UP000019471">
    <property type="component" value="Unassembled WGS sequence"/>
</dbReference>
<evidence type="ECO:0000313" key="1">
    <source>
        <dbReference type="EMBL" id="EXJ53290.1"/>
    </source>
</evidence>
<gene>
    <name evidence="1" type="ORF">A1O5_13470</name>
</gene>
<reference evidence="1 2" key="1">
    <citation type="submission" date="2013-03" db="EMBL/GenBank/DDBJ databases">
        <title>The Genome Sequence of Cladophialophora psammophila CBS 110553.</title>
        <authorList>
            <consortium name="The Broad Institute Genomics Platform"/>
            <person name="Cuomo C."/>
            <person name="de Hoog S."/>
            <person name="Gorbushina A."/>
            <person name="Walker B."/>
            <person name="Young S.K."/>
            <person name="Zeng Q."/>
            <person name="Gargeya S."/>
            <person name="Fitzgerald M."/>
            <person name="Haas B."/>
            <person name="Abouelleil A."/>
            <person name="Allen A.W."/>
            <person name="Alvarado L."/>
            <person name="Arachchi H.M."/>
            <person name="Berlin A.M."/>
            <person name="Chapman S.B."/>
            <person name="Gainer-Dewar J."/>
            <person name="Goldberg J."/>
            <person name="Griggs A."/>
            <person name="Gujja S."/>
            <person name="Hansen M."/>
            <person name="Howarth C."/>
            <person name="Imamovic A."/>
            <person name="Ireland A."/>
            <person name="Larimer J."/>
            <person name="McCowan C."/>
            <person name="Murphy C."/>
            <person name="Pearson M."/>
            <person name="Poon T.W."/>
            <person name="Priest M."/>
            <person name="Roberts A."/>
            <person name="Saif S."/>
            <person name="Shea T."/>
            <person name="Sisk P."/>
            <person name="Sykes S."/>
            <person name="Wortman J."/>
            <person name="Nusbaum C."/>
            <person name="Birren B."/>
        </authorList>
    </citation>
    <scope>NUCLEOTIDE SEQUENCE [LARGE SCALE GENOMIC DNA]</scope>
    <source>
        <strain evidence="1 2">CBS 110553</strain>
    </source>
</reference>
<dbReference type="InterPro" id="IPR002110">
    <property type="entry name" value="Ankyrin_rpt"/>
</dbReference>